<evidence type="ECO:0000313" key="3">
    <source>
        <dbReference type="Proteomes" id="UP001558613"/>
    </source>
</evidence>
<sequence>MSRTHVARLNSLTSLQVYANEFASLGIAGYIHTRRKQETQLSKQASFLDIKFRVTRDVLGEYQDQMTQSITLMERTKKEVDTLTKDLSVAKTFVEKKKSDVATCRGDRKRLTDEIAAATSENKHIQSEFVKEKTQWASELASLKRQLEQQSTLCKYIDKNSEEGRKLCNISEEPQKPKPNEPNVEKPKAEVPKAEEPKAEEPKAEQPKKDVE</sequence>
<comment type="caution">
    <text evidence="2">The sequence shown here is derived from an EMBL/GenBank/DDBJ whole genome shotgun (WGS) entry which is preliminary data.</text>
</comment>
<protein>
    <submittedName>
        <fullName evidence="2">Uncharacterized protein</fullName>
    </submittedName>
</protein>
<dbReference type="EMBL" id="JAYMGO010000016">
    <property type="protein sequence ID" value="KAL1259144.1"/>
    <property type="molecule type" value="Genomic_DNA"/>
</dbReference>
<keyword evidence="3" id="KW-1185">Reference proteome</keyword>
<dbReference type="Proteomes" id="UP001558613">
    <property type="component" value="Unassembled WGS sequence"/>
</dbReference>
<name>A0ABR3M1Z2_9TELE</name>
<dbReference type="Gene3D" id="1.10.287.1490">
    <property type="match status" value="1"/>
</dbReference>
<feature type="compositionally biased region" description="Basic and acidic residues" evidence="1">
    <location>
        <begin position="173"/>
        <end position="212"/>
    </location>
</feature>
<feature type="region of interest" description="Disordered" evidence="1">
    <location>
        <begin position="166"/>
        <end position="212"/>
    </location>
</feature>
<reference evidence="2 3" key="1">
    <citation type="submission" date="2023-09" db="EMBL/GenBank/DDBJ databases">
        <authorList>
            <person name="Wang M."/>
        </authorList>
    </citation>
    <scope>NUCLEOTIDE SEQUENCE [LARGE SCALE GENOMIC DNA]</scope>
    <source>
        <strain evidence="2">GT-2023</strain>
        <tissue evidence="2">Liver</tissue>
    </source>
</reference>
<organism evidence="2 3">
    <name type="scientific">Cirrhinus molitorella</name>
    <name type="common">mud carp</name>
    <dbReference type="NCBI Taxonomy" id="172907"/>
    <lineage>
        <taxon>Eukaryota</taxon>
        <taxon>Metazoa</taxon>
        <taxon>Chordata</taxon>
        <taxon>Craniata</taxon>
        <taxon>Vertebrata</taxon>
        <taxon>Euteleostomi</taxon>
        <taxon>Actinopterygii</taxon>
        <taxon>Neopterygii</taxon>
        <taxon>Teleostei</taxon>
        <taxon>Ostariophysi</taxon>
        <taxon>Cypriniformes</taxon>
        <taxon>Cyprinidae</taxon>
        <taxon>Labeoninae</taxon>
        <taxon>Labeonini</taxon>
        <taxon>Cirrhinus</taxon>
    </lineage>
</organism>
<proteinExistence type="predicted"/>
<evidence type="ECO:0000256" key="1">
    <source>
        <dbReference type="SAM" id="MobiDB-lite"/>
    </source>
</evidence>
<evidence type="ECO:0000313" key="2">
    <source>
        <dbReference type="EMBL" id="KAL1259144.1"/>
    </source>
</evidence>
<accession>A0ABR3M1Z2</accession>
<gene>
    <name evidence="2" type="ORF">QQF64_009721</name>
</gene>